<evidence type="ECO:0000313" key="18">
    <source>
        <dbReference type="EMBL" id="KAG9277906.1"/>
    </source>
</evidence>
<dbReference type="GO" id="GO:0007030">
    <property type="term" value="P:Golgi organization"/>
    <property type="evidence" value="ECO:0007669"/>
    <property type="project" value="UniProtKB-ARBA"/>
</dbReference>
<dbReference type="CDD" id="cd00096">
    <property type="entry name" value="Ig"/>
    <property type="match status" value="3"/>
</dbReference>
<dbReference type="FunFam" id="2.60.40.10:FF:001084">
    <property type="entry name" value="obscurin-like isoform X3"/>
    <property type="match status" value="2"/>
</dbReference>
<evidence type="ECO:0000256" key="5">
    <source>
        <dbReference type="ARBA" id="ARBA00022490"/>
    </source>
</evidence>
<dbReference type="GO" id="GO:0005634">
    <property type="term" value="C:nucleus"/>
    <property type="evidence" value="ECO:0007669"/>
    <property type="project" value="UniProtKB-SubCell"/>
</dbReference>
<gene>
    <name evidence="18" type="primary">OBSCN</name>
    <name evidence="18" type="ORF">AMEX_G7955</name>
</gene>
<evidence type="ECO:0000256" key="8">
    <source>
        <dbReference type="ARBA" id="ARBA00023034"/>
    </source>
</evidence>
<feature type="domain" description="Ig-like" evidence="16">
    <location>
        <begin position="380"/>
        <end position="466"/>
    </location>
</feature>
<dbReference type="InterPro" id="IPR003961">
    <property type="entry name" value="FN3_dom"/>
</dbReference>
<dbReference type="PANTHER" id="PTHR35971">
    <property type="entry name" value="SI:DKEY-31G6.6"/>
    <property type="match status" value="1"/>
</dbReference>
<keyword evidence="8" id="KW-0333">Golgi apparatus</keyword>
<feature type="domain" description="Ig-like" evidence="16">
    <location>
        <begin position="1115"/>
        <end position="1205"/>
    </location>
</feature>
<dbReference type="FunFam" id="2.60.40.10:FF:001811">
    <property type="entry name" value="Obscurin like 1"/>
    <property type="match status" value="1"/>
</dbReference>
<evidence type="ECO:0000256" key="2">
    <source>
        <dbReference type="ARBA" id="ARBA00004555"/>
    </source>
</evidence>
<feature type="region of interest" description="Disordered" evidence="15">
    <location>
        <begin position="255"/>
        <end position="276"/>
    </location>
</feature>
<dbReference type="InterPro" id="IPR007110">
    <property type="entry name" value="Ig-like_dom"/>
</dbReference>
<dbReference type="SUPFAM" id="SSF49265">
    <property type="entry name" value="Fibronectin type III"/>
    <property type="match status" value="1"/>
</dbReference>
<evidence type="ECO:0000256" key="7">
    <source>
        <dbReference type="ARBA" id="ARBA00022737"/>
    </source>
</evidence>
<dbReference type="EMBL" id="JAICCE010000005">
    <property type="protein sequence ID" value="KAG9277906.1"/>
    <property type="molecule type" value="Genomic_DNA"/>
</dbReference>
<sequence>MDVFGGAPRVLRYPRPVLVKRGSDALLRCQIGGDPQPDVVWERKNVPIVPDGRYCIAQDGKVYTLAISGVTLEDAGQYICRAKNSIGETYAAATLKVEEQSQEDQLEKPFQVPEVQQEVKVVPPEQEIKTFQHHQQIQPTPKPDKEADLFQDNRPRFLIKPLSLRVDRGEDAAFSCKLWGDPLPEVVWEKDGKQLKEIYESAHFHIGQQDGGWFQLKIFRTRAPDGGVYTCKASNKHGTTVAGAVLLVEPVPEHRGENHQNGFTNGHWSPNQSKEKYPRAKHSKEPQLNAAKAKKFTVTEGKHAKFRCYVTGKPKPEIVWKKDGEPIEPGRRHLLFEDREGYYTLKVLYCKQQDCGLYICAASNALGNTLSAVHLSVKGPPVRFKRGLQDTEVRERDVAVLECEVPEESIPTAWYLEDQRLQPGSKYGMEQKGTRRRLTIRDVGADDDGVYLCEMPDGGKSIAELAVKGTIVKKLPRRLEVLEGENAAFCVEVEEEEMEVYWFKDGLQLRETHQTIIKSFGKTHILVFVNTSYQDSGTVTFVAGRSKTSSKLRVKAIRHCPPICPVEVQMNTDCPNGVLLSWSPSPNLQNSTKSVYMVEFQEAGSQEWQRCLTTETGTSAEITGDSVPCDGKYRFRICCVNKYGRSGHVEFPKAVHLVPGPKIKTPLRNAVVTEGEDAVFCIELSASMIGTWFLNSTQLQASERVSISQSKALHTLRFHNTPQVYDGAEITFIATGVRDSAVLQVQAAVVKFVPQSEADQNKRVEAGSPIVLYCEVSHPAAEVRWFKDGRELHQEEGLNIQSDGNMRRIVIQSSEYLHSGVYTCQSNDDVITFNVNVEAPQARFESLSEAERSRSVEAGELLVLHCEVSDPDAEICWFKDGEPVCLHSGVHLQTDGNVRTLVIECADYDHSGTYECRSADDVAVFQVDITGPPVSFKEMAAEERQKSTMELDPVVLHCELSRPDASTLWFKEGVEILQNDNFTIQAEGTMRRLIIRSAQLSDAGSYTCQAGENTMSFTVNIKEPPVTIVEPKDDVRLERYVSEEIVLNCELSRSNGDACWFKDGLKVNEDENIRLSSEGPYRKLSILCASRRDAGEYVCDTGGDSVFFQISVTEPPVKLSSSKKIDGIMQTFAGEAVVLELEVSRENADVCWMKDGEKVEESSNITITVDGLIRKLIIHSPKLSDSGLYTCNAIDDTMDFQLKITESPLKILKKDEIKTEYKALLSDDIVLECELSRPNGEVKWYKDGGRIEENERFCFEEEGAFRTLVILCAEREDTGEYLLDAKDDSISFHVTVQEPPVRILGNSGQPDVQEMVAGDDLILACEVSRANAPVHWLFNEKPLLPDSRINIESYGTLRKLTISNIQPSDSGKYMCDAADDKMLTVIKVQEPPVEFLDKEDMVMVTGYEAESITLTAVVSRSNAPVRWMKDWTPVSGERFYTDSQSLTRTLTINPLKRSDAGEYTCDANTDELHFSLLVKEMRIKFVKPLVDSVAHKDGMITLRCEVCKVKADVQWLKDGIEIIPSRRFSIRADGTERSLTIHRVNKEDAGEYACESKDDRTSTRIRVELPRVVEFLTELHNTTVMEGEEATFKCVVSPDDVQMVWLMDGEIIKPSERIFIEQNGLCHTLIIRNVQLLDSSRITAEAEGVVSKASLKVQEAQVLFTKRMEAVMAEEFGEAVLETEVSLESGEVQWMRQGVVIQPGPRHTLILNGRRRGLKITNLSLSDRGTYRCETLHDRTQVKLNVEPRKISVRKGLQDVETFERETASFEVELSHAEVEGVWQKDGLRIKPNNTFRVSTNGSVHGLTLTNLTLEDTGTITFTAEGLRSTARLNVKETPVVILKKLSDVRFEEGSPVTLECELSRQNVEVKWLKNGLELKSDKGVRVYSMGRKRCVQIMQSTVSDSGVYTCETGDLCTSCTLQIYERELEIVTELEDLYIKEDQNAVFMCEVSMEDMPGDWYKNDHKIRPSSTIKTRREGTKHFLLICNVTSEDAGEIKFVSKQVESVAYLEVQELPASIVRPLRDRTALEKHRVILECTVSNPRCEVSWYRGDEELESSERMEIITEGCYHKLVIHQVAVEDEGTYSIQVGEHTSTAKLLVEAQSIKFVRELEDVEVSAPEEARFQCEVSVPLMKPPVWTLNSETLQQSPDIRLESRGNVYTLTLKSTSVEMSGTVQVTVGKAKSCAALRVTEE</sequence>
<feature type="domain" description="Ig-like" evidence="16">
    <location>
        <begin position="754"/>
        <end position="836"/>
    </location>
</feature>
<dbReference type="SUPFAM" id="SSF48726">
    <property type="entry name" value="Immunoglobulin"/>
    <property type="match status" value="22"/>
</dbReference>
<evidence type="ECO:0000256" key="11">
    <source>
        <dbReference type="ARBA" id="ARBA00023319"/>
    </source>
</evidence>
<feature type="domain" description="Ig-like" evidence="16">
    <location>
        <begin position="2017"/>
        <end position="2108"/>
    </location>
</feature>
<dbReference type="InterPro" id="IPR036179">
    <property type="entry name" value="Ig-like_dom_sf"/>
</dbReference>
<dbReference type="GO" id="GO:0048471">
    <property type="term" value="C:perinuclear region of cytoplasm"/>
    <property type="evidence" value="ECO:0007669"/>
    <property type="project" value="UniProtKB-SubCell"/>
</dbReference>
<dbReference type="InterPro" id="IPR013783">
    <property type="entry name" value="Ig-like_fold"/>
</dbReference>
<dbReference type="Gene3D" id="2.60.40.10">
    <property type="entry name" value="Immunoglobulins"/>
    <property type="match status" value="23"/>
</dbReference>
<dbReference type="InterPro" id="IPR003599">
    <property type="entry name" value="Ig_sub"/>
</dbReference>
<feature type="domain" description="Ig-like" evidence="16">
    <location>
        <begin position="1488"/>
        <end position="1566"/>
    </location>
</feature>
<evidence type="ECO:0000256" key="9">
    <source>
        <dbReference type="ARBA" id="ARBA00023157"/>
    </source>
</evidence>
<dbReference type="CDD" id="cd00063">
    <property type="entry name" value="FN3"/>
    <property type="match status" value="1"/>
</dbReference>
<dbReference type="PANTHER" id="PTHR35971:SF3">
    <property type="entry name" value="OBSCURIN-LIKE PROTEIN 1 ISOFORM X1"/>
    <property type="match status" value="1"/>
</dbReference>
<dbReference type="PROSITE" id="PS50853">
    <property type="entry name" value="FN3"/>
    <property type="match status" value="1"/>
</dbReference>
<name>A0A8T2M8G3_ASTMX</name>
<evidence type="ECO:0000256" key="13">
    <source>
        <dbReference type="ARBA" id="ARBA00063153"/>
    </source>
</evidence>
<dbReference type="FunFam" id="2.60.40.10:FF:000050">
    <property type="entry name" value="Titin isoform B"/>
    <property type="match status" value="1"/>
</dbReference>
<keyword evidence="11" id="KW-0393">Immunoglobulin domain</keyword>
<feature type="domain" description="Ig-like" evidence="16">
    <location>
        <begin position="155"/>
        <end position="242"/>
    </location>
</feature>
<dbReference type="SMART" id="SM00409">
    <property type="entry name" value="IG"/>
    <property type="match status" value="22"/>
</dbReference>
<evidence type="ECO:0000259" key="17">
    <source>
        <dbReference type="PROSITE" id="PS50853"/>
    </source>
</evidence>
<reference evidence="18 19" key="1">
    <citation type="submission" date="2021-07" db="EMBL/GenBank/DDBJ databases">
        <authorList>
            <person name="Imarazene B."/>
            <person name="Zahm M."/>
            <person name="Klopp C."/>
            <person name="Cabau C."/>
            <person name="Beille S."/>
            <person name="Jouanno E."/>
            <person name="Castinel A."/>
            <person name="Lluch J."/>
            <person name="Gil L."/>
            <person name="Kuchtly C."/>
            <person name="Lopez Roques C."/>
            <person name="Donnadieu C."/>
            <person name="Parrinello H."/>
            <person name="Journot L."/>
            <person name="Du K."/>
            <person name="Schartl M."/>
            <person name="Retaux S."/>
            <person name="Guiguen Y."/>
        </authorList>
    </citation>
    <scope>NUCLEOTIDE SEQUENCE [LARGE SCALE GENOMIC DNA]</scope>
    <source>
        <strain evidence="18">Pach_M1</strain>
        <tissue evidence="18">Testis</tissue>
    </source>
</reference>
<dbReference type="FunFam" id="2.60.40.10:FF:002420">
    <property type="entry name" value="Obscurin-like 1b"/>
    <property type="match status" value="1"/>
</dbReference>
<dbReference type="GO" id="GO:0050775">
    <property type="term" value="P:positive regulation of dendrite morphogenesis"/>
    <property type="evidence" value="ECO:0007669"/>
    <property type="project" value="UniProtKB-ARBA"/>
</dbReference>
<accession>A0A8T2M8G3</accession>
<comment type="function">
    <text evidence="12">Core component of the 3M complex, a complex required to regulate microtubule dynamics and genome integrity. It is unclear how the 3M complex regulates microtubules, it could act by controlling the level of a microtubule stabilizer. Acts as a regulator of the Cul7-RING(FBXW8) ubiquitin-protein ligase, playing a critical role in the ubiquitin ligase pathway that regulates Golgi morphogenesis and dendrite patterning in brain. Required to localize CUL7 to the Golgi apparatus in neurons.</text>
</comment>
<dbReference type="PROSITE" id="PS50835">
    <property type="entry name" value="IG_LIKE"/>
    <property type="match status" value="16"/>
</dbReference>
<dbReference type="FunFam" id="2.60.40.10:FF:001752">
    <property type="entry name" value="obscurin-like isoform X3"/>
    <property type="match status" value="1"/>
</dbReference>
<dbReference type="InterPro" id="IPR013098">
    <property type="entry name" value="Ig_I-set"/>
</dbReference>
<evidence type="ECO:0000256" key="12">
    <source>
        <dbReference type="ARBA" id="ARBA00057297"/>
    </source>
</evidence>
<dbReference type="InterPro" id="IPR003598">
    <property type="entry name" value="Ig_sub2"/>
</dbReference>
<keyword evidence="9" id="KW-1015">Disulfide bond</keyword>
<feature type="domain" description="Ig-like" evidence="16">
    <location>
        <begin position="1570"/>
        <end position="1752"/>
    </location>
</feature>
<feature type="domain" description="Ig-like" evidence="16">
    <location>
        <begin position="8"/>
        <end position="96"/>
    </location>
</feature>
<evidence type="ECO:0000256" key="1">
    <source>
        <dbReference type="ARBA" id="ARBA00004123"/>
    </source>
</evidence>
<dbReference type="FunFam" id="2.60.40.10:FF:000393">
    <property type="entry name" value="Putative obscurin-like protein 1"/>
    <property type="match status" value="1"/>
</dbReference>
<feature type="domain" description="Ig-like" evidence="16">
    <location>
        <begin position="1208"/>
        <end position="1295"/>
    </location>
</feature>
<feature type="domain" description="Ig-like" evidence="16">
    <location>
        <begin position="1299"/>
        <end position="1386"/>
    </location>
</feature>
<feature type="domain" description="Ig-like" evidence="16">
    <location>
        <begin position="1391"/>
        <end position="1475"/>
    </location>
</feature>
<comment type="similarity">
    <text evidence="4">Belongs to the protein kinase superfamily. CAMK Ser/Thr protein kinase family.</text>
</comment>
<protein>
    <recommendedName>
        <fullName evidence="14">Obscurin-like protein 1</fullName>
    </recommendedName>
</protein>
<dbReference type="OrthoDB" id="10072266at2759"/>
<comment type="subunit">
    <text evidence="13">Component of the 3M complex, composed of core components CUL7, CCDC8 and OBSL1. Interacts with CCDC8. Interacts with CUL7; the interaction is direct. Interacts with FBXW8. Interacts (via N-terminal Ig-like domain) with TTN/titin (via C-terminal Ig-like domain); the interaction is direct.</text>
</comment>
<evidence type="ECO:0000313" key="19">
    <source>
        <dbReference type="Proteomes" id="UP000752171"/>
    </source>
</evidence>
<evidence type="ECO:0000256" key="10">
    <source>
        <dbReference type="ARBA" id="ARBA00023242"/>
    </source>
</evidence>
<keyword evidence="7" id="KW-0677">Repeat</keyword>
<evidence type="ECO:0000256" key="3">
    <source>
        <dbReference type="ARBA" id="ARBA00004556"/>
    </source>
</evidence>
<proteinExistence type="inferred from homology"/>
<evidence type="ECO:0000256" key="6">
    <source>
        <dbReference type="ARBA" id="ARBA00022553"/>
    </source>
</evidence>
<dbReference type="Pfam" id="PF13927">
    <property type="entry name" value="Ig_3"/>
    <property type="match status" value="2"/>
</dbReference>
<feature type="domain" description="Ig-like" evidence="16">
    <location>
        <begin position="932"/>
        <end position="1018"/>
    </location>
</feature>
<feature type="domain" description="Ig-like" evidence="16">
    <location>
        <begin position="1839"/>
        <end position="1930"/>
    </location>
</feature>
<feature type="domain" description="Ig-like" evidence="16">
    <location>
        <begin position="286"/>
        <end position="376"/>
    </location>
</feature>
<dbReference type="FunFam" id="2.60.40.10:FF:000211">
    <property type="entry name" value="Obscurin-like protein 1"/>
    <property type="match status" value="9"/>
</dbReference>
<dbReference type="InterPro" id="IPR036116">
    <property type="entry name" value="FN3_sf"/>
</dbReference>
<organism evidence="18 19">
    <name type="scientific">Astyanax mexicanus</name>
    <name type="common">Blind cave fish</name>
    <name type="synonym">Astyanax fasciatus mexicanus</name>
    <dbReference type="NCBI Taxonomy" id="7994"/>
    <lineage>
        <taxon>Eukaryota</taxon>
        <taxon>Metazoa</taxon>
        <taxon>Chordata</taxon>
        <taxon>Craniata</taxon>
        <taxon>Vertebrata</taxon>
        <taxon>Euteleostomi</taxon>
        <taxon>Actinopterygii</taxon>
        <taxon>Neopterygii</taxon>
        <taxon>Teleostei</taxon>
        <taxon>Ostariophysi</taxon>
        <taxon>Characiformes</taxon>
        <taxon>Characoidei</taxon>
        <taxon>Acestrorhamphidae</taxon>
        <taxon>Acestrorhamphinae</taxon>
        <taxon>Astyanax</taxon>
    </lineage>
</organism>
<dbReference type="FunFam" id="2.60.40.10:FF:000502">
    <property type="entry name" value="obscurin-like protein 1 isoform X2"/>
    <property type="match status" value="1"/>
</dbReference>
<evidence type="ECO:0000259" key="16">
    <source>
        <dbReference type="PROSITE" id="PS50835"/>
    </source>
</evidence>
<feature type="domain" description="Ig-like" evidence="16">
    <location>
        <begin position="840"/>
        <end position="930"/>
    </location>
</feature>
<keyword evidence="6" id="KW-0597">Phosphoprotein</keyword>
<dbReference type="SMART" id="SM00408">
    <property type="entry name" value="IGc2"/>
    <property type="match status" value="14"/>
</dbReference>
<dbReference type="InterPro" id="IPR052385">
    <property type="entry name" value="Obscurin/Obscurin-like_Reg"/>
</dbReference>
<dbReference type="Proteomes" id="UP000752171">
    <property type="component" value="Unassembled WGS sequence"/>
</dbReference>
<keyword evidence="10" id="KW-0539">Nucleus</keyword>
<keyword evidence="5" id="KW-0963">Cytoplasm</keyword>
<evidence type="ECO:0000256" key="14">
    <source>
        <dbReference type="ARBA" id="ARBA00067525"/>
    </source>
</evidence>
<evidence type="ECO:0000256" key="15">
    <source>
        <dbReference type="SAM" id="MobiDB-lite"/>
    </source>
</evidence>
<dbReference type="FunFam" id="2.60.40.10:FF:000464">
    <property type="entry name" value="Putative obscurin-like protein 1"/>
    <property type="match status" value="1"/>
</dbReference>
<feature type="domain" description="Fibronectin type-III" evidence="17">
    <location>
        <begin position="562"/>
        <end position="660"/>
    </location>
</feature>
<feature type="domain" description="Ig-like" evidence="16">
    <location>
        <begin position="1024"/>
        <end position="1113"/>
    </location>
</feature>
<feature type="compositionally biased region" description="Polar residues" evidence="15">
    <location>
        <begin position="259"/>
        <end position="272"/>
    </location>
</feature>
<evidence type="ECO:0000256" key="4">
    <source>
        <dbReference type="ARBA" id="ARBA00006692"/>
    </source>
</evidence>
<dbReference type="Pfam" id="PF07679">
    <property type="entry name" value="I-set"/>
    <property type="match status" value="16"/>
</dbReference>
<comment type="subcellular location">
    <subcellularLocation>
        <location evidence="3">Cytoplasm</location>
        <location evidence="3">Perinuclear region</location>
    </subcellularLocation>
    <subcellularLocation>
        <location evidence="2">Golgi apparatus</location>
    </subcellularLocation>
    <subcellularLocation>
        <location evidence="1">Nucleus</location>
    </subcellularLocation>
</comment>
<dbReference type="FunFam" id="2.60.40.10:FF:000241">
    <property type="entry name" value="obscurin-like protein 1 isoform X2"/>
    <property type="match status" value="1"/>
</dbReference>
<dbReference type="GO" id="GO:0005794">
    <property type="term" value="C:Golgi apparatus"/>
    <property type="evidence" value="ECO:0007669"/>
    <property type="project" value="UniProtKB-SubCell"/>
</dbReference>
<comment type="caution">
    <text evidence="18">The sequence shown here is derived from an EMBL/GenBank/DDBJ whole genome shotgun (WGS) entry which is preliminary data.</text>
</comment>